<proteinExistence type="predicted"/>
<dbReference type="Proteomes" id="UP000006729">
    <property type="component" value="Chromosome 10"/>
</dbReference>
<evidence type="ECO:0000313" key="1">
    <source>
        <dbReference type="EMBL" id="PNT13972.1"/>
    </source>
</evidence>
<evidence type="ECO:0000313" key="2">
    <source>
        <dbReference type="Proteomes" id="UP000006729"/>
    </source>
</evidence>
<name>A0A2K1YLR7_POPTR</name>
<dbReference type="STRING" id="3694.A0A2K1YLR7"/>
<keyword evidence="2" id="KW-1185">Reference proteome</keyword>
<dbReference type="EMBL" id="CM009299">
    <property type="protein sequence ID" value="PNT13972.1"/>
    <property type="molecule type" value="Genomic_DNA"/>
</dbReference>
<sequence>MREATNHFIGTHDLSASVNSSRNDGMANPVKMGLFTLIIHGALLLQEVEGSGFMYKTSAEKHDSAKYTLSAPPHLTGCLVAVRCNEEHLRLPSGCPTTSLGRHHSIRLKTCLLPKHLQGAREGNENCSILKIECNSTLLLKN</sequence>
<protein>
    <submittedName>
        <fullName evidence="1">Uncharacterized protein</fullName>
    </submittedName>
</protein>
<dbReference type="InParanoid" id="A0A2K1YLR7"/>
<organism evidence="1 2">
    <name type="scientific">Populus trichocarpa</name>
    <name type="common">Western balsam poplar</name>
    <name type="synonym">Populus balsamifera subsp. trichocarpa</name>
    <dbReference type="NCBI Taxonomy" id="3694"/>
    <lineage>
        <taxon>Eukaryota</taxon>
        <taxon>Viridiplantae</taxon>
        <taxon>Streptophyta</taxon>
        <taxon>Embryophyta</taxon>
        <taxon>Tracheophyta</taxon>
        <taxon>Spermatophyta</taxon>
        <taxon>Magnoliopsida</taxon>
        <taxon>eudicotyledons</taxon>
        <taxon>Gunneridae</taxon>
        <taxon>Pentapetalae</taxon>
        <taxon>rosids</taxon>
        <taxon>fabids</taxon>
        <taxon>Malpighiales</taxon>
        <taxon>Salicaceae</taxon>
        <taxon>Saliceae</taxon>
        <taxon>Populus</taxon>
    </lineage>
</organism>
<reference evidence="1 2" key="1">
    <citation type="journal article" date="2006" name="Science">
        <title>The genome of black cottonwood, Populus trichocarpa (Torr. &amp; Gray).</title>
        <authorList>
            <person name="Tuskan G.A."/>
            <person name="Difazio S."/>
            <person name="Jansson S."/>
            <person name="Bohlmann J."/>
            <person name="Grigoriev I."/>
            <person name="Hellsten U."/>
            <person name="Putnam N."/>
            <person name="Ralph S."/>
            <person name="Rombauts S."/>
            <person name="Salamov A."/>
            <person name="Schein J."/>
            <person name="Sterck L."/>
            <person name="Aerts A."/>
            <person name="Bhalerao R.R."/>
            <person name="Bhalerao R.P."/>
            <person name="Blaudez D."/>
            <person name="Boerjan W."/>
            <person name="Brun A."/>
            <person name="Brunner A."/>
            <person name="Busov V."/>
            <person name="Campbell M."/>
            <person name="Carlson J."/>
            <person name="Chalot M."/>
            <person name="Chapman J."/>
            <person name="Chen G.L."/>
            <person name="Cooper D."/>
            <person name="Coutinho P.M."/>
            <person name="Couturier J."/>
            <person name="Covert S."/>
            <person name="Cronk Q."/>
            <person name="Cunningham R."/>
            <person name="Davis J."/>
            <person name="Degroeve S."/>
            <person name="Dejardin A."/>
            <person name="Depamphilis C."/>
            <person name="Detter J."/>
            <person name="Dirks B."/>
            <person name="Dubchak I."/>
            <person name="Duplessis S."/>
            <person name="Ehlting J."/>
            <person name="Ellis B."/>
            <person name="Gendler K."/>
            <person name="Goodstein D."/>
            <person name="Gribskov M."/>
            <person name="Grimwood J."/>
            <person name="Groover A."/>
            <person name="Gunter L."/>
            <person name="Hamberger B."/>
            <person name="Heinze B."/>
            <person name="Helariutta Y."/>
            <person name="Henrissat B."/>
            <person name="Holligan D."/>
            <person name="Holt R."/>
            <person name="Huang W."/>
            <person name="Islam-Faridi N."/>
            <person name="Jones S."/>
            <person name="Jones-Rhoades M."/>
            <person name="Jorgensen R."/>
            <person name="Joshi C."/>
            <person name="Kangasjarvi J."/>
            <person name="Karlsson J."/>
            <person name="Kelleher C."/>
            <person name="Kirkpatrick R."/>
            <person name="Kirst M."/>
            <person name="Kohler A."/>
            <person name="Kalluri U."/>
            <person name="Larimer F."/>
            <person name="Leebens-Mack J."/>
            <person name="Leple J.C."/>
            <person name="Locascio P."/>
            <person name="Lou Y."/>
            <person name="Lucas S."/>
            <person name="Martin F."/>
            <person name="Montanini B."/>
            <person name="Napoli C."/>
            <person name="Nelson D.R."/>
            <person name="Nelson C."/>
            <person name="Nieminen K."/>
            <person name="Nilsson O."/>
            <person name="Pereda V."/>
            <person name="Peter G."/>
            <person name="Philippe R."/>
            <person name="Pilate G."/>
            <person name="Poliakov A."/>
            <person name="Razumovskaya J."/>
            <person name="Richardson P."/>
            <person name="Rinaldi C."/>
            <person name="Ritland K."/>
            <person name="Rouze P."/>
            <person name="Ryaboy D."/>
            <person name="Schmutz J."/>
            <person name="Schrader J."/>
            <person name="Segerman B."/>
            <person name="Shin H."/>
            <person name="Siddiqui A."/>
            <person name="Sterky F."/>
            <person name="Terry A."/>
            <person name="Tsai C.J."/>
            <person name="Uberbacher E."/>
            <person name="Unneberg P."/>
            <person name="Vahala J."/>
            <person name="Wall K."/>
            <person name="Wessler S."/>
            <person name="Yang G."/>
            <person name="Yin T."/>
            <person name="Douglas C."/>
            <person name="Marra M."/>
            <person name="Sandberg G."/>
            <person name="Van de Peer Y."/>
            <person name="Rokhsar D."/>
        </authorList>
    </citation>
    <scope>NUCLEOTIDE SEQUENCE [LARGE SCALE GENOMIC DNA]</scope>
    <source>
        <strain evidence="2">cv. Nisqually</strain>
    </source>
</reference>
<gene>
    <name evidence="1" type="ORF">POPTR_010G002700</name>
</gene>
<dbReference type="AlphaFoldDB" id="A0A2K1YLR7"/>
<accession>A0A2K1YLR7</accession>